<dbReference type="Pfam" id="PF23559">
    <property type="entry name" value="WHD_DRP"/>
    <property type="match status" value="1"/>
</dbReference>
<dbReference type="EMBL" id="JAUJYO010000015">
    <property type="protein sequence ID" value="KAK1296125.1"/>
    <property type="molecule type" value="Genomic_DNA"/>
</dbReference>
<dbReference type="PANTHER" id="PTHR23155:SF1076">
    <property type="entry name" value="LEUCINE-RICH REPEAT (LRR) FAMILY PROTEIN-RELATED"/>
    <property type="match status" value="1"/>
</dbReference>
<evidence type="ECO:0000256" key="3">
    <source>
        <dbReference type="SAM" id="MobiDB-lite"/>
    </source>
</evidence>
<protein>
    <recommendedName>
        <fullName evidence="8">Disease resistance RPP13-like protein 4</fullName>
    </recommendedName>
</protein>
<evidence type="ECO:0000259" key="4">
    <source>
        <dbReference type="Pfam" id="PF23559"/>
    </source>
</evidence>
<evidence type="ECO:0000256" key="2">
    <source>
        <dbReference type="ARBA" id="ARBA00022821"/>
    </source>
</evidence>
<feature type="region of interest" description="Disordered" evidence="3">
    <location>
        <begin position="110"/>
        <end position="145"/>
    </location>
</feature>
<reference evidence="6" key="2">
    <citation type="submission" date="2023-06" db="EMBL/GenBank/DDBJ databases">
        <authorList>
            <person name="Ma L."/>
            <person name="Liu K.-W."/>
            <person name="Li Z."/>
            <person name="Hsiao Y.-Y."/>
            <person name="Qi Y."/>
            <person name="Fu T."/>
            <person name="Tang G."/>
            <person name="Zhang D."/>
            <person name="Sun W.-H."/>
            <person name="Liu D.-K."/>
            <person name="Li Y."/>
            <person name="Chen G.-Z."/>
            <person name="Liu X.-D."/>
            <person name="Liao X.-Y."/>
            <person name="Jiang Y.-T."/>
            <person name="Yu X."/>
            <person name="Hao Y."/>
            <person name="Huang J."/>
            <person name="Zhao X.-W."/>
            <person name="Ke S."/>
            <person name="Chen Y.-Y."/>
            <person name="Wu W.-L."/>
            <person name="Hsu J.-L."/>
            <person name="Lin Y.-F."/>
            <person name="Huang M.-D."/>
            <person name="Li C.-Y."/>
            <person name="Huang L."/>
            <person name="Wang Z.-W."/>
            <person name="Zhao X."/>
            <person name="Zhong W.-Y."/>
            <person name="Peng D.-H."/>
            <person name="Ahmad S."/>
            <person name="Lan S."/>
            <person name="Zhang J.-S."/>
            <person name="Tsai W.-C."/>
            <person name="Van De Peer Y."/>
            <person name="Liu Z.-J."/>
        </authorList>
    </citation>
    <scope>NUCLEOTIDE SEQUENCE</scope>
    <source>
        <strain evidence="6">CP</strain>
        <tissue evidence="6">Leaves</tissue>
    </source>
</reference>
<dbReference type="PANTHER" id="PTHR23155">
    <property type="entry name" value="DISEASE RESISTANCE PROTEIN RP"/>
    <property type="match status" value="1"/>
</dbReference>
<accession>A0AAV9D4L5</accession>
<keyword evidence="2" id="KW-0611">Plant defense</keyword>
<dbReference type="AlphaFoldDB" id="A0AAV9D4L5"/>
<dbReference type="GO" id="GO:0098542">
    <property type="term" value="P:defense response to other organism"/>
    <property type="evidence" value="ECO:0007669"/>
    <property type="project" value="TreeGrafter"/>
</dbReference>
<dbReference type="InterPro" id="IPR058922">
    <property type="entry name" value="WHD_DRP"/>
</dbReference>
<dbReference type="InterPro" id="IPR044974">
    <property type="entry name" value="Disease_R_plants"/>
</dbReference>
<dbReference type="InterPro" id="IPR036388">
    <property type="entry name" value="WH-like_DNA-bd_sf"/>
</dbReference>
<name>A0AAV9D4L5_ACOCL</name>
<keyword evidence="7" id="KW-1185">Reference proteome</keyword>
<dbReference type="InterPro" id="IPR032675">
    <property type="entry name" value="LRR_dom_sf"/>
</dbReference>
<evidence type="ECO:0008006" key="8">
    <source>
        <dbReference type="Google" id="ProtNLM"/>
    </source>
</evidence>
<evidence type="ECO:0000313" key="6">
    <source>
        <dbReference type="EMBL" id="KAK1296125.1"/>
    </source>
</evidence>
<keyword evidence="1" id="KW-0677">Repeat</keyword>
<evidence type="ECO:0000259" key="5">
    <source>
        <dbReference type="Pfam" id="PF23598"/>
    </source>
</evidence>
<dbReference type="Gene3D" id="3.80.10.10">
    <property type="entry name" value="Ribonuclease Inhibitor"/>
    <property type="match status" value="1"/>
</dbReference>
<proteinExistence type="predicted"/>
<organism evidence="6 7">
    <name type="scientific">Acorus calamus</name>
    <name type="common">Sweet flag</name>
    <dbReference type="NCBI Taxonomy" id="4465"/>
    <lineage>
        <taxon>Eukaryota</taxon>
        <taxon>Viridiplantae</taxon>
        <taxon>Streptophyta</taxon>
        <taxon>Embryophyta</taxon>
        <taxon>Tracheophyta</taxon>
        <taxon>Spermatophyta</taxon>
        <taxon>Magnoliopsida</taxon>
        <taxon>Liliopsida</taxon>
        <taxon>Acoraceae</taxon>
        <taxon>Acorus</taxon>
    </lineage>
</organism>
<evidence type="ECO:0000313" key="7">
    <source>
        <dbReference type="Proteomes" id="UP001180020"/>
    </source>
</evidence>
<sequence>MSICTNKDGRLQRVGTEKVFQDKLREQFDAVKKEMQNEMLRKFAAIEEGLKHVKDSFFRTEQREKEMIVEMEHVTRLLHDILERGVDDLYINIQEMYRKVDNMKRKLTSSVNQNGKGQGMEESQTSSSSFGQEEEEGGDRATTTTPHSLTRLQVSYLFYNLESHLWKLLLCFSLFPEKAIINKRQIIYRWLGEGLVEANDPSRDREEIAEDLFKELIHKGLIEPVKKRGATYDNPVVKRCRMHPMIYQHVNAHAKQQGYFDFHSCLTKNDDEGRPFHPSELKTLFNLDARYLKLNKGWFSGKEKVTVLQLGRWKSCPKQHIEITDNTGLLEDLKQKLKNLRYLSLRGVSDVIELPAGVGDLVNLIILDLRACHNLESLTTRIALLRKLTHLDVSECYLLDNIPEELAQLSELQNLGKLDLRCLPTENPPKWLTPNTLVGLKKLYIRGGQLKRLPFEPGTLWEKVEVLRLKCLKKVEDMDLSKPRKLFPELIYLEVFQCDKIQIPSSSKDGVWVWEG</sequence>
<dbReference type="InterPro" id="IPR055414">
    <property type="entry name" value="LRR_R13L4/SHOC2-like"/>
</dbReference>
<comment type="caution">
    <text evidence="6">The sequence shown here is derived from an EMBL/GenBank/DDBJ whole genome shotgun (WGS) entry which is preliminary data.</text>
</comment>
<evidence type="ECO:0000256" key="1">
    <source>
        <dbReference type="ARBA" id="ARBA00022737"/>
    </source>
</evidence>
<dbReference type="SUPFAM" id="SSF52058">
    <property type="entry name" value="L domain-like"/>
    <property type="match status" value="1"/>
</dbReference>
<gene>
    <name evidence="6" type="ORF">QJS10_CPB15g01330</name>
</gene>
<feature type="domain" description="Disease resistance protein winged helix" evidence="4">
    <location>
        <begin position="174"/>
        <end position="247"/>
    </location>
</feature>
<dbReference type="Proteomes" id="UP001180020">
    <property type="component" value="Unassembled WGS sequence"/>
</dbReference>
<dbReference type="Gene3D" id="1.10.10.10">
    <property type="entry name" value="Winged helix-like DNA-binding domain superfamily/Winged helix DNA-binding domain"/>
    <property type="match status" value="1"/>
</dbReference>
<reference evidence="6" key="1">
    <citation type="journal article" date="2023" name="Nat. Commun.">
        <title>Diploid and tetraploid genomes of Acorus and the evolution of monocots.</title>
        <authorList>
            <person name="Ma L."/>
            <person name="Liu K.W."/>
            <person name="Li Z."/>
            <person name="Hsiao Y.Y."/>
            <person name="Qi Y."/>
            <person name="Fu T."/>
            <person name="Tang G.D."/>
            <person name="Zhang D."/>
            <person name="Sun W.H."/>
            <person name="Liu D.K."/>
            <person name="Li Y."/>
            <person name="Chen G.Z."/>
            <person name="Liu X.D."/>
            <person name="Liao X.Y."/>
            <person name="Jiang Y.T."/>
            <person name="Yu X."/>
            <person name="Hao Y."/>
            <person name="Huang J."/>
            <person name="Zhao X.W."/>
            <person name="Ke S."/>
            <person name="Chen Y.Y."/>
            <person name="Wu W.L."/>
            <person name="Hsu J.L."/>
            <person name="Lin Y.F."/>
            <person name="Huang M.D."/>
            <person name="Li C.Y."/>
            <person name="Huang L."/>
            <person name="Wang Z.W."/>
            <person name="Zhao X."/>
            <person name="Zhong W.Y."/>
            <person name="Peng D.H."/>
            <person name="Ahmad S."/>
            <person name="Lan S."/>
            <person name="Zhang J.S."/>
            <person name="Tsai W.C."/>
            <person name="Van de Peer Y."/>
            <person name="Liu Z.J."/>
        </authorList>
    </citation>
    <scope>NUCLEOTIDE SEQUENCE</scope>
    <source>
        <strain evidence="6">CP</strain>
    </source>
</reference>
<feature type="domain" description="Disease resistance R13L4/SHOC-2-like LRR" evidence="5">
    <location>
        <begin position="335"/>
        <end position="417"/>
    </location>
</feature>
<dbReference type="Pfam" id="PF23598">
    <property type="entry name" value="LRR_14"/>
    <property type="match status" value="1"/>
</dbReference>
<feature type="compositionally biased region" description="Low complexity" evidence="3">
    <location>
        <begin position="120"/>
        <end position="131"/>
    </location>
</feature>